<dbReference type="PANTHER" id="PTHR10535">
    <property type="entry name" value="DNA-DIRECTED RNA POLYMERASES I, II, AND III SUBUNIT RPABC1"/>
    <property type="match status" value="1"/>
</dbReference>
<dbReference type="GO" id="GO:0006366">
    <property type="term" value="P:transcription by RNA polymerase II"/>
    <property type="evidence" value="ECO:0007669"/>
    <property type="project" value="TreeGrafter"/>
</dbReference>
<dbReference type="InterPro" id="IPR014381">
    <property type="entry name" value="Arch_Rpo5/euc_Rpb5"/>
</dbReference>
<dbReference type="EMBL" id="MN740833">
    <property type="protein sequence ID" value="QHU14203.1"/>
    <property type="molecule type" value="Genomic_DNA"/>
</dbReference>
<evidence type="ECO:0000256" key="1">
    <source>
        <dbReference type="ARBA" id="ARBA00023163"/>
    </source>
</evidence>
<keyword evidence="1" id="KW-0804">Transcription</keyword>
<reference evidence="3" key="1">
    <citation type="journal article" date="2020" name="Nature">
        <title>Giant virus diversity and host interactions through global metagenomics.</title>
        <authorList>
            <person name="Schulz F."/>
            <person name="Roux S."/>
            <person name="Paez-Espino D."/>
            <person name="Jungbluth S."/>
            <person name="Walsh D.A."/>
            <person name="Denef V.J."/>
            <person name="McMahon K.D."/>
            <person name="Konstantinidis K.T."/>
            <person name="Eloe-Fadrosh E.A."/>
            <person name="Kyrpides N.C."/>
            <person name="Woyke T."/>
        </authorList>
    </citation>
    <scope>NUCLEOTIDE SEQUENCE</scope>
    <source>
        <strain evidence="3">GVMAG-S-1101182-85</strain>
    </source>
</reference>
<dbReference type="SUPFAM" id="SSF55287">
    <property type="entry name" value="RPB5-like RNA polymerase subunit"/>
    <property type="match status" value="1"/>
</dbReference>
<dbReference type="PANTHER" id="PTHR10535:SF0">
    <property type="entry name" value="DNA-DIRECTED RNA POLYMERASES I, II, AND III SUBUNIT RPABC1"/>
    <property type="match status" value="1"/>
</dbReference>
<dbReference type="GO" id="GO:0003899">
    <property type="term" value="F:DNA-directed RNA polymerase activity"/>
    <property type="evidence" value="ECO:0007669"/>
    <property type="project" value="InterPro"/>
</dbReference>
<dbReference type="GO" id="GO:0005736">
    <property type="term" value="C:RNA polymerase I complex"/>
    <property type="evidence" value="ECO:0007669"/>
    <property type="project" value="TreeGrafter"/>
</dbReference>
<proteinExistence type="predicted"/>
<accession>A0A6C0K9Y8</accession>
<dbReference type="GO" id="GO:0006362">
    <property type="term" value="P:transcription elongation by RNA polymerase I"/>
    <property type="evidence" value="ECO:0007669"/>
    <property type="project" value="TreeGrafter"/>
</dbReference>
<dbReference type="AlphaFoldDB" id="A0A6C0K9Y8"/>
<dbReference type="GO" id="GO:0003677">
    <property type="term" value="F:DNA binding"/>
    <property type="evidence" value="ECO:0007669"/>
    <property type="project" value="InterPro"/>
</dbReference>
<dbReference type="Pfam" id="PF01191">
    <property type="entry name" value="RNA_pol_Rpb5_C"/>
    <property type="match status" value="1"/>
</dbReference>
<dbReference type="PIRSF" id="PIRSF000747">
    <property type="entry name" value="RPB5"/>
    <property type="match status" value="1"/>
</dbReference>
<dbReference type="GO" id="GO:0005665">
    <property type="term" value="C:RNA polymerase II, core complex"/>
    <property type="evidence" value="ECO:0007669"/>
    <property type="project" value="TreeGrafter"/>
</dbReference>
<protein>
    <recommendedName>
        <fullName evidence="2">RNA polymerase subunit H/Rpb5 C-terminal domain-containing protein</fullName>
    </recommendedName>
</protein>
<dbReference type="Gene3D" id="3.90.940.20">
    <property type="entry name" value="RPB5-like RNA polymerase subunit"/>
    <property type="match status" value="1"/>
</dbReference>
<evidence type="ECO:0000313" key="3">
    <source>
        <dbReference type="EMBL" id="QHU14203.1"/>
    </source>
</evidence>
<organism evidence="3">
    <name type="scientific">viral metagenome</name>
    <dbReference type="NCBI Taxonomy" id="1070528"/>
    <lineage>
        <taxon>unclassified sequences</taxon>
        <taxon>metagenomes</taxon>
        <taxon>organismal metagenomes</taxon>
    </lineage>
</organism>
<feature type="domain" description="RNA polymerase subunit H/Rpb5 C-terminal" evidence="2">
    <location>
        <begin position="154"/>
        <end position="228"/>
    </location>
</feature>
<dbReference type="GO" id="GO:0005666">
    <property type="term" value="C:RNA polymerase III complex"/>
    <property type="evidence" value="ECO:0007669"/>
    <property type="project" value="TreeGrafter"/>
</dbReference>
<dbReference type="InterPro" id="IPR035913">
    <property type="entry name" value="RPB5-like_sf"/>
</dbReference>
<sequence length="230" mass="25996">MSQFVEKVYKSRKTLLSVLHDRGYDTEGQEKFGPEEIRAALAANPAGRALEFTVKTREGMKTPTPNVRVYIFMMRIKQKLPGFLGSLEPPINASEEQMNTKNPDKLGSPVDPALTSIVCLINEPVATVFHQASINMWATKRLRLTFFHLDSFQMNPLKHFAVPPHEIVPAEEHEAMMKSMYITAKTQFPLIRYHEDPITRVIGCIPGDIIKITRPSPSAGEYIVYRVCVP</sequence>
<dbReference type="GO" id="GO:0042797">
    <property type="term" value="P:tRNA transcription by RNA polymerase III"/>
    <property type="evidence" value="ECO:0007669"/>
    <property type="project" value="TreeGrafter"/>
</dbReference>
<evidence type="ECO:0000259" key="2">
    <source>
        <dbReference type="Pfam" id="PF01191"/>
    </source>
</evidence>
<name>A0A6C0K9Y8_9ZZZZ</name>
<dbReference type="InterPro" id="IPR000783">
    <property type="entry name" value="RNA_pol_subH/Rpb5_C"/>
</dbReference>